<feature type="non-terminal residue" evidence="1">
    <location>
        <position position="82"/>
    </location>
</feature>
<dbReference type="AlphaFoldDB" id="A0A699TYA7"/>
<gene>
    <name evidence="1" type="ORF">Tci_886732</name>
</gene>
<feature type="non-terminal residue" evidence="1">
    <location>
        <position position="1"/>
    </location>
</feature>
<dbReference type="EMBL" id="BKCJ011281610">
    <property type="protein sequence ID" value="GFD14763.1"/>
    <property type="molecule type" value="Genomic_DNA"/>
</dbReference>
<protein>
    <submittedName>
        <fullName evidence="1">Uncharacterized protein</fullName>
    </submittedName>
</protein>
<proteinExistence type="predicted"/>
<evidence type="ECO:0000313" key="1">
    <source>
        <dbReference type="EMBL" id="GFD14763.1"/>
    </source>
</evidence>
<comment type="caution">
    <text evidence="1">The sequence shown here is derived from an EMBL/GenBank/DDBJ whole genome shotgun (WGS) entry which is preliminary data.</text>
</comment>
<reference evidence="1" key="1">
    <citation type="journal article" date="2019" name="Sci. Rep.">
        <title>Draft genome of Tanacetum cinerariifolium, the natural source of mosquito coil.</title>
        <authorList>
            <person name="Yamashiro T."/>
            <person name="Shiraishi A."/>
            <person name="Satake H."/>
            <person name="Nakayama K."/>
        </authorList>
    </citation>
    <scope>NUCLEOTIDE SEQUENCE</scope>
</reference>
<sequence length="82" mass="8890">AEMLFDVADDLRGEEVFVSQEVPLKEVSAVDEVIVVAATTTIATIDDITLAKSLMKIKNEKPKADKVLIQEPDQGTTTTTLT</sequence>
<name>A0A699TYA7_TANCI</name>
<accession>A0A699TYA7</accession>
<organism evidence="1">
    <name type="scientific">Tanacetum cinerariifolium</name>
    <name type="common">Dalmatian daisy</name>
    <name type="synonym">Chrysanthemum cinerariifolium</name>
    <dbReference type="NCBI Taxonomy" id="118510"/>
    <lineage>
        <taxon>Eukaryota</taxon>
        <taxon>Viridiplantae</taxon>
        <taxon>Streptophyta</taxon>
        <taxon>Embryophyta</taxon>
        <taxon>Tracheophyta</taxon>
        <taxon>Spermatophyta</taxon>
        <taxon>Magnoliopsida</taxon>
        <taxon>eudicotyledons</taxon>
        <taxon>Gunneridae</taxon>
        <taxon>Pentapetalae</taxon>
        <taxon>asterids</taxon>
        <taxon>campanulids</taxon>
        <taxon>Asterales</taxon>
        <taxon>Asteraceae</taxon>
        <taxon>Asteroideae</taxon>
        <taxon>Anthemideae</taxon>
        <taxon>Anthemidinae</taxon>
        <taxon>Tanacetum</taxon>
    </lineage>
</organism>